<accession>A0A7Y0DZW9</accession>
<dbReference type="AlphaFoldDB" id="A0A7Y0DZW9"/>
<comment type="caution">
    <text evidence="1">The sequence shown here is derived from an EMBL/GenBank/DDBJ whole genome shotgun (WGS) entry which is preliminary data.</text>
</comment>
<keyword evidence="2" id="KW-1185">Reference proteome</keyword>
<dbReference type="RefSeq" id="WP_169625013.1">
    <property type="nucleotide sequence ID" value="NZ_JABBNT010000002.1"/>
</dbReference>
<evidence type="ECO:0000313" key="1">
    <source>
        <dbReference type="EMBL" id="NMM44670.1"/>
    </source>
</evidence>
<evidence type="ECO:0000313" key="2">
    <source>
        <dbReference type="Proteomes" id="UP000539372"/>
    </source>
</evidence>
<name>A0A7Y0DZW9_9PROT</name>
<dbReference type="Proteomes" id="UP000539372">
    <property type="component" value="Unassembled WGS sequence"/>
</dbReference>
<proteinExistence type="predicted"/>
<protein>
    <submittedName>
        <fullName evidence="1">Uncharacterized protein</fullName>
    </submittedName>
</protein>
<dbReference type="EMBL" id="JABBNT010000002">
    <property type="protein sequence ID" value="NMM44670.1"/>
    <property type="molecule type" value="Genomic_DNA"/>
</dbReference>
<sequence length="262" mass="29363">MFDCSLPGARNLILSGHRIVPVMQPDATLSASYANPLPQYEESYPLTHIVLVGDIFWGITSGTNQPFVSGKGLWDQGVLGYSNTPEALYISTTYELMSQGLRDGNRKLNLNSLRQYATFRFHARQDAALVWDGERPDEIDALRAAIENGSYFRVVFENSDGVVFSQAVDIAMLFSESGSVEINTHPVLFPDFFLNPEQFARVIAENVPQILGESADRTRSVSLNNTITGGFHSVRSDGTYLGVREILTDRRRQWRQARLYAY</sequence>
<gene>
    <name evidence="1" type="ORF">HH303_09270</name>
</gene>
<organism evidence="1 2">
    <name type="scientific">Pacificispira spongiicola</name>
    <dbReference type="NCBI Taxonomy" id="2729598"/>
    <lineage>
        <taxon>Bacteria</taxon>
        <taxon>Pseudomonadati</taxon>
        <taxon>Pseudomonadota</taxon>
        <taxon>Alphaproteobacteria</taxon>
        <taxon>Rhodospirillales</taxon>
        <taxon>Rhodospirillaceae</taxon>
        <taxon>Pacificispira</taxon>
    </lineage>
</organism>
<reference evidence="1 2" key="1">
    <citation type="submission" date="2020-04" db="EMBL/GenBank/DDBJ databases">
        <title>Rhodospirillaceae bacterium KN72 isolated from deep sea.</title>
        <authorList>
            <person name="Zhang D.-C."/>
        </authorList>
    </citation>
    <scope>NUCLEOTIDE SEQUENCE [LARGE SCALE GENOMIC DNA]</scope>
    <source>
        <strain evidence="1 2">KN72</strain>
    </source>
</reference>